<dbReference type="AlphaFoldDB" id="A0A8H4NH32"/>
<name>A0A8H4NH32_9HYPO</name>
<gene>
    <name evidence="2" type="ORF">F53441_13648</name>
</gene>
<evidence type="ECO:0000313" key="3">
    <source>
        <dbReference type="Proteomes" id="UP000605986"/>
    </source>
</evidence>
<organism evidence="2 3">
    <name type="scientific">Fusarium austroafricanum</name>
    <dbReference type="NCBI Taxonomy" id="2364996"/>
    <lineage>
        <taxon>Eukaryota</taxon>
        <taxon>Fungi</taxon>
        <taxon>Dikarya</taxon>
        <taxon>Ascomycota</taxon>
        <taxon>Pezizomycotina</taxon>
        <taxon>Sordariomycetes</taxon>
        <taxon>Hypocreomycetidae</taxon>
        <taxon>Hypocreales</taxon>
        <taxon>Nectriaceae</taxon>
        <taxon>Fusarium</taxon>
        <taxon>Fusarium concolor species complex</taxon>
    </lineage>
</organism>
<keyword evidence="3" id="KW-1185">Reference proteome</keyword>
<evidence type="ECO:0000313" key="2">
    <source>
        <dbReference type="EMBL" id="KAF4434760.1"/>
    </source>
</evidence>
<reference evidence="2" key="1">
    <citation type="submission" date="2020-01" db="EMBL/GenBank/DDBJ databases">
        <title>Identification and distribution of gene clusters putatively required for synthesis of sphingolipid metabolism inhibitors in phylogenetically diverse species of the filamentous fungus Fusarium.</title>
        <authorList>
            <person name="Kim H.-S."/>
            <person name="Busman M."/>
            <person name="Brown D.W."/>
            <person name="Divon H."/>
            <person name="Uhlig S."/>
            <person name="Proctor R.H."/>
        </authorList>
    </citation>
    <scope>NUCLEOTIDE SEQUENCE</scope>
    <source>
        <strain evidence="2">NRRL 53441</strain>
    </source>
</reference>
<dbReference type="OrthoDB" id="5034228at2759"/>
<evidence type="ECO:0000256" key="1">
    <source>
        <dbReference type="SAM" id="MobiDB-lite"/>
    </source>
</evidence>
<feature type="region of interest" description="Disordered" evidence="1">
    <location>
        <begin position="278"/>
        <end position="307"/>
    </location>
</feature>
<dbReference type="Proteomes" id="UP000605986">
    <property type="component" value="Unassembled WGS sequence"/>
</dbReference>
<accession>A0A8H4NH32</accession>
<dbReference type="EMBL" id="JAADJG010000890">
    <property type="protein sequence ID" value="KAF4434760.1"/>
    <property type="molecule type" value="Genomic_DNA"/>
</dbReference>
<protein>
    <submittedName>
        <fullName evidence="2">Gag protein</fullName>
    </submittedName>
</protein>
<feature type="region of interest" description="Disordered" evidence="1">
    <location>
        <begin position="113"/>
        <end position="137"/>
    </location>
</feature>
<feature type="compositionally biased region" description="Basic residues" evidence="1">
    <location>
        <begin position="278"/>
        <end position="300"/>
    </location>
</feature>
<sequence>MKALNEAITYASSEDWDSWSNEFKKLAHAYDLWQYIDPSDRIRWPHRPELPEIRDYPRQADPDDPESGTMTPSSDYVPPRRIGELSPEGKAEYEHDLRIYSLKETAYRETRNKSRSWSSLSSRRSRPRIRRHPASQETDWISARDKYHKAVQTTPKINKLDDWITQWETTMAEAISKKVPDALDAQCWAEDLNRAMYHILNNTLNYREVAADIRYEAKMANTSGRPSGIKRGAFTATYGSTSRDDRPPTTMDRDNDTIEVQGDATDWAVDETVQAHRYTRGQGRGHRARGGRGVSTKRKRAETVANPNPDGPTCRGCLSFHDWKDCWYLFPAQRAEGWEPNQAMQRLINDRLRNDTGLAEEVKRLSKGKNRATMDK</sequence>
<feature type="compositionally biased region" description="Basic residues" evidence="1">
    <location>
        <begin position="123"/>
        <end position="133"/>
    </location>
</feature>
<comment type="caution">
    <text evidence="2">The sequence shown here is derived from an EMBL/GenBank/DDBJ whole genome shotgun (WGS) entry which is preliminary data.</text>
</comment>
<proteinExistence type="predicted"/>
<feature type="region of interest" description="Disordered" evidence="1">
    <location>
        <begin position="50"/>
        <end position="88"/>
    </location>
</feature>
<feature type="compositionally biased region" description="Basic and acidic residues" evidence="1">
    <location>
        <begin position="50"/>
        <end position="61"/>
    </location>
</feature>